<evidence type="ECO:0000313" key="1">
    <source>
        <dbReference type="EMBL" id="KAA8711150.1"/>
    </source>
</evidence>
<proteinExistence type="predicted"/>
<dbReference type="AlphaFoldDB" id="A0A5M9QRW7"/>
<evidence type="ECO:0000313" key="2">
    <source>
        <dbReference type="Proteomes" id="UP000323707"/>
    </source>
</evidence>
<reference evidence="1 2" key="1">
    <citation type="submission" date="2019-09" db="EMBL/GenBank/DDBJ databases">
        <title>Draft genome sequence of various Type strains from the CCUG.</title>
        <authorList>
            <person name="Pineiro-Iglesias B."/>
            <person name="Tunovic T."/>
            <person name="Unosson C."/>
            <person name="Inganas E."/>
            <person name="Ohlen M."/>
            <person name="Cardew S."/>
            <person name="Jensie-Markopoulos S."/>
            <person name="Salva-Serra F."/>
            <person name="Jaen-Luchoro D."/>
            <person name="Karlsson R."/>
            <person name="Svensson-Stadler L."/>
            <person name="Chun J."/>
            <person name="Moore E."/>
        </authorList>
    </citation>
    <scope>NUCLEOTIDE SEQUENCE [LARGE SCALE GENOMIC DNA]</scope>
    <source>
        <strain evidence="1 2">CCUG 32756T</strain>
    </source>
</reference>
<dbReference type="RefSeq" id="WP_150336722.1">
    <property type="nucleotide sequence ID" value="NZ_JAERIX010000025.1"/>
</dbReference>
<comment type="caution">
    <text evidence="1">The sequence shown here is derived from an EMBL/GenBank/DDBJ whole genome shotgun (WGS) entry which is preliminary data.</text>
</comment>
<accession>A0A5M9QRW7</accession>
<organism evidence="1 2">
    <name type="scientific">Helicobacter canis</name>
    <dbReference type="NCBI Taxonomy" id="29419"/>
    <lineage>
        <taxon>Bacteria</taxon>
        <taxon>Pseudomonadati</taxon>
        <taxon>Campylobacterota</taxon>
        <taxon>Epsilonproteobacteria</taxon>
        <taxon>Campylobacterales</taxon>
        <taxon>Helicobacteraceae</taxon>
        <taxon>Helicobacter</taxon>
    </lineage>
</organism>
<sequence length="75" mass="8403">MRKLKMFFVLIAVIIAVLTGCASTKREAVYIPTKCKTKPLPKPTPSKDSSISQDVAEILQYTELLERDLAFCRGE</sequence>
<dbReference type="EMBL" id="VXKE01000004">
    <property type="protein sequence ID" value="KAA8711150.1"/>
    <property type="molecule type" value="Genomic_DNA"/>
</dbReference>
<evidence type="ECO:0008006" key="3">
    <source>
        <dbReference type="Google" id="ProtNLM"/>
    </source>
</evidence>
<gene>
    <name evidence="1" type="ORF">F4V45_01325</name>
</gene>
<name>A0A5M9QRW7_9HELI</name>
<dbReference type="Proteomes" id="UP000323707">
    <property type="component" value="Unassembled WGS sequence"/>
</dbReference>
<protein>
    <recommendedName>
        <fullName evidence="3">Lipoprotein</fullName>
    </recommendedName>
</protein>
<dbReference type="PROSITE" id="PS51257">
    <property type="entry name" value="PROKAR_LIPOPROTEIN"/>
    <property type="match status" value="1"/>
</dbReference>